<reference evidence="4" key="1">
    <citation type="submission" date="2025-08" db="UniProtKB">
        <authorList>
            <consortium name="Ensembl"/>
        </authorList>
    </citation>
    <scope>IDENTIFICATION</scope>
</reference>
<dbReference type="AlphaFoldDB" id="A0A3B5MNZ8"/>
<dbReference type="GeneTree" id="ENSGT00940000159155"/>
<name>A0A3B5MNZ8_9TELE</name>
<keyword evidence="1" id="KW-0175">Coiled coil</keyword>
<feature type="coiled-coil region" evidence="1">
    <location>
        <begin position="203"/>
        <end position="234"/>
    </location>
</feature>
<evidence type="ECO:0000313" key="4">
    <source>
        <dbReference type="Ensembl" id="ENSXCOP00000025266.1"/>
    </source>
</evidence>
<dbReference type="SUPFAM" id="SSF47769">
    <property type="entry name" value="SAM/Pointed domain"/>
    <property type="match status" value="1"/>
</dbReference>
<dbReference type="InterPro" id="IPR046873">
    <property type="entry name" value="HisK-N-like"/>
</dbReference>
<dbReference type="Ensembl" id="ENSXCOT00000025571.1">
    <property type="protein sequence ID" value="ENSXCOP00000025266.1"/>
    <property type="gene ID" value="ENSXCOG00000018870.1"/>
</dbReference>
<dbReference type="Proteomes" id="UP000261380">
    <property type="component" value="Unplaced"/>
</dbReference>
<sequence>MLRKDSERRATLNRILTEDQDKVVGNLMEALTQGSEEIKLKAQHISTLVVSLADFVRVADRKIIATTLSQLKLELDFDSTAISQLQVVLFSFQDAVNKVLRNHNIKPHWMFALDNIIRKAVQTAITILVPELRPHFSLASESDAADQDDFDDDAEPVKTSTHQSRAPAVVAPDDTVATSGVSTLSSTVSHESHNAQRSVNMELGRMKLETNRLLEELLQKEREYRAILQQVLEEREQEIRLLRIHGLKSVIIHIHTHKDGTFLHEDPELTGWLRLSGADQDAIDRILNEEYTLNDILHYVTRDDLKSLRLRGGVLCKLWKAITDFRQKPA</sequence>
<evidence type="ECO:0000256" key="1">
    <source>
        <dbReference type="SAM" id="Coils"/>
    </source>
</evidence>
<accession>A0A3B5MNZ8</accession>
<evidence type="ECO:0000313" key="5">
    <source>
        <dbReference type="Proteomes" id="UP000261380"/>
    </source>
</evidence>
<dbReference type="Pfam" id="PF20302">
    <property type="entry name" value="HisK-N-like"/>
    <property type="match status" value="1"/>
</dbReference>
<keyword evidence="5" id="KW-1185">Reference proteome</keyword>
<feature type="domain" description="MAP3K HisK-N-like globin" evidence="3">
    <location>
        <begin position="1"/>
        <end position="131"/>
    </location>
</feature>
<evidence type="ECO:0000259" key="3">
    <source>
        <dbReference type="Pfam" id="PF20302"/>
    </source>
</evidence>
<feature type="region of interest" description="Disordered" evidence="2">
    <location>
        <begin position="143"/>
        <end position="170"/>
    </location>
</feature>
<dbReference type="STRING" id="32473.ENSXCOP00000025266"/>
<protein>
    <recommendedName>
        <fullName evidence="3">MAP3K HisK-N-like globin domain-containing protein</fullName>
    </recommendedName>
</protein>
<reference evidence="4" key="2">
    <citation type="submission" date="2025-09" db="UniProtKB">
        <authorList>
            <consortium name="Ensembl"/>
        </authorList>
    </citation>
    <scope>IDENTIFICATION</scope>
</reference>
<proteinExistence type="predicted"/>
<organism evidence="4 5">
    <name type="scientific">Xiphophorus couchianus</name>
    <name type="common">Monterrey platyfish</name>
    <dbReference type="NCBI Taxonomy" id="32473"/>
    <lineage>
        <taxon>Eukaryota</taxon>
        <taxon>Metazoa</taxon>
        <taxon>Chordata</taxon>
        <taxon>Craniata</taxon>
        <taxon>Vertebrata</taxon>
        <taxon>Euteleostomi</taxon>
        <taxon>Actinopterygii</taxon>
        <taxon>Neopterygii</taxon>
        <taxon>Teleostei</taxon>
        <taxon>Neoteleostei</taxon>
        <taxon>Acanthomorphata</taxon>
        <taxon>Ovalentaria</taxon>
        <taxon>Atherinomorphae</taxon>
        <taxon>Cyprinodontiformes</taxon>
        <taxon>Poeciliidae</taxon>
        <taxon>Poeciliinae</taxon>
        <taxon>Xiphophorus</taxon>
    </lineage>
</organism>
<dbReference type="InterPro" id="IPR013761">
    <property type="entry name" value="SAM/pointed_sf"/>
</dbReference>
<feature type="compositionally biased region" description="Acidic residues" evidence="2">
    <location>
        <begin position="143"/>
        <end position="154"/>
    </location>
</feature>
<evidence type="ECO:0000256" key="2">
    <source>
        <dbReference type="SAM" id="MobiDB-lite"/>
    </source>
</evidence>